<keyword evidence="1" id="KW-1133">Transmembrane helix</keyword>
<dbReference type="InterPro" id="IPR046615">
    <property type="entry name" value="DUF6728"/>
</dbReference>
<dbReference type="Pfam" id="PF20498">
    <property type="entry name" value="DUF6728"/>
    <property type="match status" value="1"/>
</dbReference>
<comment type="caution">
    <text evidence="2">The sequence shown here is derived from an EMBL/GenBank/DDBJ whole genome shotgun (WGS) entry which is preliminary data.</text>
</comment>
<evidence type="ECO:0000313" key="3">
    <source>
        <dbReference type="Proteomes" id="UP000284250"/>
    </source>
</evidence>
<reference evidence="2 3" key="1">
    <citation type="submission" date="2018-09" db="EMBL/GenBank/DDBJ databases">
        <authorList>
            <person name="Zeman M."/>
            <person name="Pardy F."/>
        </authorList>
    </citation>
    <scope>NUCLEOTIDE SEQUENCE [LARGE SCALE GENOMIC DNA]</scope>
    <source>
        <strain evidence="2 3">CCM 8852</strain>
    </source>
</reference>
<dbReference type="EMBL" id="QYCN01000021">
    <property type="protein sequence ID" value="RIY08643.1"/>
    <property type="molecule type" value="Genomic_DNA"/>
</dbReference>
<keyword evidence="1" id="KW-0812">Transmembrane</keyword>
<organism evidence="2 3">
    <name type="scientific">Hymenobacter rubripertinctus</name>
    <dbReference type="NCBI Taxonomy" id="2029981"/>
    <lineage>
        <taxon>Bacteria</taxon>
        <taxon>Pseudomonadati</taxon>
        <taxon>Bacteroidota</taxon>
        <taxon>Cytophagia</taxon>
        <taxon>Cytophagales</taxon>
        <taxon>Hymenobacteraceae</taxon>
        <taxon>Hymenobacter</taxon>
    </lineage>
</organism>
<gene>
    <name evidence="2" type="ORF">D0T11_14115</name>
</gene>
<evidence type="ECO:0000313" key="2">
    <source>
        <dbReference type="EMBL" id="RIY08643.1"/>
    </source>
</evidence>
<name>A0A418QU43_9BACT</name>
<proteinExistence type="predicted"/>
<accession>A0A418QU43</accession>
<dbReference type="Proteomes" id="UP000284250">
    <property type="component" value="Unassembled WGS sequence"/>
</dbReference>
<protein>
    <submittedName>
        <fullName evidence="2">Uncharacterized protein</fullName>
    </submittedName>
</protein>
<dbReference type="AlphaFoldDB" id="A0A418QU43"/>
<evidence type="ECO:0000256" key="1">
    <source>
        <dbReference type="SAM" id="Phobius"/>
    </source>
</evidence>
<keyword evidence="1" id="KW-0472">Membrane</keyword>
<sequence length="83" mass="10055">MAFVRFEQIIFRGRVLPYRTRNSVSAMRKDLFNLGPVFGYFFRKPDPNRPANFNLRTMHFINKLSLAMFLVGFLVLMYRWFIR</sequence>
<feature type="transmembrane region" description="Helical" evidence="1">
    <location>
        <begin position="64"/>
        <end position="82"/>
    </location>
</feature>
<keyword evidence="3" id="KW-1185">Reference proteome</keyword>
<reference evidence="2 3" key="2">
    <citation type="submission" date="2019-01" db="EMBL/GenBank/DDBJ databases">
        <title>Hymenobacter humicola sp. nov., isolated from soils in Antarctica.</title>
        <authorList>
            <person name="Sedlacek I."/>
            <person name="Holochova P."/>
            <person name="Kralova S."/>
            <person name="Pantucek R."/>
            <person name="Stankova E."/>
            <person name="Vrbovska V."/>
            <person name="Kristofova L."/>
            <person name="Svec P."/>
            <person name="Busse H.-J."/>
        </authorList>
    </citation>
    <scope>NUCLEOTIDE SEQUENCE [LARGE SCALE GENOMIC DNA]</scope>
    <source>
        <strain evidence="2 3">CCM 8852</strain>
    </source>
</reference>